<reference evidence="6 7" key="1">
    <citation type="submission" date="2019-06" db="EMBL/GenBank/DDBJ databases">
        <title>The draft genome of Rhizobium smilacinae PTYR-5.</title>
        <authorList>
            <person name="Liu L."/>
            <person name="Li L."/>
            <person name="Zhang X."/>
        </authorList>
    </citation>
    <scope>NUCLEOTIDE SEQUENCE [LARGE SCALE GENOMIC DNA]</scope>
    <source>
        <strain evidence="6 7">PTYR-5</strain>
    </source>
</reference>
<dbReference type="Gene3D" id="1.10.357.10">
    <property type="entry name" value="Tetracycline Repressor, domain 2"/>
    <property type="match status" value="1"/>
</dbReference>
<name>A0A5C4XCC7_9HYPH</name>
<evidence type="ECO:0000256" key="4">
    <source>
        <dbReference type="PROSITE-ProRule" id="PRU00335"/>
    </source>
</evidence>
<dbReference type="PRINTS" id="PR00455">
    <property type="entry name" value="HTHTETR"/>
</dbReference>
<protein>
    <submittedName>
        <fullName evidence="6">TetR/AcrR family transcriptional regulator</fullName>
    </submittedName>
</protein>
<evidence type="ECO:0000313" key="6">
    <source>
        <dbReference type="EMBL" id="TNM60481.1"/>
    </source>
</evidence>
<dbReference type="PROSITE" id="PS50977">
    <property type="entry name" value="HTH_TETR_2"/>
    <property type="match status" value="1"/>
</dbReference>
<evidence type="ECO:0000256" key="1">
    <source>
        <dbReference type="ARBA" id="ARBA00023015"/>
    </source>
</evidence>
<sequence>MRKPRRKAEETREDILRIADALFREKGIAKSSIADIAQELGMSPANVFKHFHSKTVLVDAICDRHINHMIGRFDTLDTPAPPPEKLGIIVRRLMQAHLEDIRENTFFLEMIFLVAKTELESGFHYRRLIEDLFFDLIRDGVEAGVYHCADCRATSRYVAASFASVLHPVFLAHETQAELDERLNGLVALANAALQSPLAK</sequence>
<dbReference type="InterPro" id="IPR041478">
    <property type="entry name" value="TetR_C_27"/>
</dbReference>
<dbReference type="RefSeq" id="WP_139678944.1">
    <property type="nucleotide sequence ID" value="NZ_VDMN01000008.1"/>
</dbReference>
<dbReference type="SUPFAM" id="SSF48498">
    <property type="entry name" value="Tetracyclin repressor-like, C-terminal domain"/>
    <property type="match status" value="1"/>
</dbReference>
<dbReference type="GO" id="GO:0003700">
    <property type="term" value="F:DNA-binding transcription factor activity"/>
    <property type="evidence" value="ECO:0007669"/>
    <property type="project" value="TreeGrafter"/>
</dbReference>
<dbReference type="OrthoDB" id="9802802at2"/>
<dbReference type="InterPro" id="IPR036271">
    <property type="entry name" value="Tet_transcr_reg_TetR-rel_C_sf"/>
</dbReference>
<keyword evidence="2 4" id="KW-0238">DNA-binding</keyword>
<evidence type="ECO:0000259" key="5">
    <source>
        <dbReference type="PROSITE" id="PS50977"/>
    </source>
</evidence>
<dbReference type="PANTHER" id="PTHR30055">
    <property type="entry name" value="HTH-TYPE TRANSCRIPTIONAL REGULATOR RUTR"/>
    <property type="match status" value="1"/>
</dbReference>
<comment type="caution">
    <text evidence="6">The sequence shown here is derived from an EMBL/GenBank/DDBJ whole genome shotgun (WGS) entry which is preliminary data.</text>
</comment>
<evidence type="ECO:0000256" key="3">
    <source>
        <dbReference type="ARBA" id="ARBA00023163"/>
    </source>
</evidence>
<dbReference type="Pfam" id="PF17935">
    <property type="entry name" value="TetR_C_27"/>
    <property type="match status" value="1"/>
</dbReference>
<keyword evidence="3" id="KW-0804">Transcription</keyword>
<dbReference type="InterPro" id="IPR050109">
    <property type="entry name" value="HTH-type_TetR-like_transc_reg"/>
</dbReference>
<gene>
    <name evidence="6" type="ORF">FHP24_24855</name>
</gene>
<dbReference type="GO" id="GO:0000976">
    <property type="term" value="F:transcription cis-regulatory region binding"/>
    <property type="evidence" value="ECO:0007669"/>
    <property type="project" value="TreeGrafter"/>
</dbReference>
<feature type="DNA-binding region" description="H-T-H motif" evidence="4">
    <location>
        <begin position="32"/>
        <end position="51"/>
    </location>
</feature>
<dbReference type="InterPro" id="IPR001647">
    <property type="entry name" value="HTH_TetR"/>
</dbReference>
<dbReference type="Pfam" id="PF00440">
    <property type="entry name" value="TetR_N"/>
    <property type="match status" value="1"/>
</dbReference>
<keyword evidence="1" id="KW-0805">Transcription regulation</keyword>
<organism evidence="6 7">
    <name type="scientific">Aliirhizobium smilacinae</name>
    <dbReference type="NCBI Taxonomy" id="1395944"/>
    <lineage>
        <taxon>Bacteria</taxon>
        <taxon>Pseudomonadati</taxon>
        <taxon>Pseudomonadota</taxon>
        <taxon>Alphaproteobacteria</taxon>
        <taxon>Hyphomicrobiales</taxon>
        <taxon>Rhizobiaceae</taxon>
        <taxon>Aliirhizobium</taxon>
    </lineage>
</organism>
<dbReference type="Proteomes" id="UP000311605">
    <property type="component" value="Unassembled WGS sequence"/>
</dbReference>
<evidence type="ECO:0000256" key="2">
    <source>
        <dbReference type="ARBA" id="ARBA00023125"/>
    </source>
</evidence>
<keyword evidence="7" id="KW-1185">Reference proteome</keyword>
<dbReference type="SUPFAM" id="SSF46689">
    <property type="entry name" value="Homeodomain-like"/>
    <property type="match status" value="1"/>
</dbReference>
<evidence type="ECO:0000313" key="7">
    <source>
        <dbReference type="Proteomes" id="UP000311605"/>
    </source>
</evidence>
<proteinExistence type="predicted"/>
<feature type="domain" description="HTH tetR-type" evidence="5">
    <location>
        <begin position="9"/>
        <end position="69"/>
    </location>
</feature>
<dbReference type="PANTHER" id="PTHR30055:SF151">
    <property type="entry name" value="TRANSCRIPTIONAL REGULATORY PROTEIN"/>
    <property type="match status" value="1"/>
</dbReference>
<dbReference type="InterPro" id="IPR009057">
    <property type="entry name" value="Homeodomain-like_sf"/>
</dbReference>
<dbReference type="AlphaFoldDB" id="A0A5C4XCC7"/>
<dbReference type="EMBL" id="VDMN01000008">
    <property type="protein sequence ID" value="TNM60481.1"/>
    <property type="molecule type" value="Genomic_DNA"/>
</dbReference>
<accession>A0A5C4XCC7</accession>